<evidence type="ECO:0000256" key="1">
    <source>
        <dbReference type="ARBA" id="ARBA00004496"/>
    </source>
</evidence>
<dbReference type="Ensembl" id="ENSAMXT00005011570.1">
    <property type="protein sequence ID" value="ENSAMXP00005010405.1"/>
    <property type="gene ID" value="ENSAMXG00005005066.1"/>
</dbReference>
<keyword evidence="6" id="KW-0393">Immunoglobulin domain</keyword>
<evidence type="ECO:0000259" key="7">
    <source>
        <dbReference type="PROSITE" id="PS50835"/>
    </source>
</evidence>
<feature type="domain" description="Fibronectin type-III" evidence="8">
    <location>
        <begin position="632"/>
        <end position="730"/>
    </location>
</feature>
<evidence type="ECO:0000256" key="2">
    <source>
        <dbReference type="ARBA" id="ARBA00022433"/>
    </source>
</evidence>
<dbReference type="Pfam" id="PF00041">
    <property type="entry name" value="fn3"/>
    <property type="match status" value="5"/>
</dbReference>
<dbReference type="SMART" id="SM00060">
    <property type="entry name" value="FN3"/>
    <property type="match status" value="5"/>
</dbReference>
<sequence length="1202" mass="134643">MHPPEFVIKPRSHTVWEKQSVRLHCTVSGWPEPRVVWYKNNVSIDPMSNPGKYKVESSYSVHSLEINRYCVHTNTYISLTDQCVGVLCVCVSDPCLEYGITFETHIVEKFGVSFGNEGETLSLGCSVIIYPSLQRFQPEIEWYRDDKLLVPSKWVQVHWSGDRATLTLTHLNKEDEGLYTLRVITKSGYETHSAYVFVRDSDAEVAGAPGAPLDVYCQEANKDYVIVTWKQPAVDGGNSILGYFVDRCEVGTTHWSQCNDTPVKFARFPVTGLVEGRSYVFRVRAVNKCGMSHPSRVSEPAVAMDPADRAHNDFHGVTVSVTSPEGVVPGKPRDLMVTESTKTYVVLSWKPPGEKGHEGVMYYVEKCVSGTDSWQRVNTEIPVKSPRFALFDLAEGKSYCFRVRCCNSAGVGEPSDPTEATVVGDKLAPGRVIPTRNTDTSVVVAWEASRDAKDLVGYYIENSVAGSNVWEPCNNKPVKATRFICHGLTTGEKYVFRVRAVNAAGISEFSQESEAIEVKAAIASPAPPFGITVLESVRDSMVLGWKQPTFIGGADIVGYFVDYREVIDGVPGKWHEANIKAVSDRAYRVSELKENRLYQFQVRAANMAGVGIPSLPSATFKCEEWTIAVPGPPHDLQVLEVRKDSLVLLWKAPVYQGRDAVNGYYVDIKEADADFETWRGVNEKATSKKYMKVDLKDGVSYVFRVRAQNKAGVGKASEPTEPVLAETKPGTKELVVEVDDDGVISLNFECENLNAESKFVWSKNYEEITDSARLTMETKGNKSKATFNAPSEDDLGIYSCIITHTDGASASYNLTEEGKFILFSYLHRIHVSRFFIPLKSELAVELLEKGRVRFWLQAEKISASGKVEYVFNDNIINQGEKYKMNFDKNTGIIEMFMESLQKEDEGTFTFQLQDGKATNQSSLVLIGDVFKQLQKESEFQRKEWHRKQGPHFVEYLNYEVTSECIVRLKCKVSCNSISKKDAGVYEVIVKDDRGTDKSTLNLTDQANSSTPLKIQSSEQGIRLYTFVNYYNDELHVTWHHKEAAIAFTDRITSGVVGEQLWLQISEPTEKDKGKYAIEFFDGKGGLKRTVELSGQAYDDAFEGKVLGGKYHTHNFIALNLTCNISGDPVPEVTWLKNEREMVSDDHYILKFESGKFASFTITTVNTNDSGKYSILVKNKYGTESGDFTVSVFIPDEEHGKRK</sequence>
<evidence type="ECO:0000256" key="6">
    <source>
        <dbReference type="ARBA" id="ARBA00023319"/>
    </source>
</evidence>
<dbReference type="InterPro" id="IPR036116">
    <property type="entry name" value="FN3_sf"/>
</dbReference>
<keyword evidence="4" id="KW-0677">Repeat</keyword>
<dbReference type="InterPro" id="IPR003599">
    <property type="entry name" value="Ig_sub"/>
</dbReference>
<dbReference type="GO" id="GO:0031430">
    <property type="term" value="C:M band"/>
    <property type="evidence" value="ECO:0007669"/>
    <property type="project" value="TreeGrafter"/>
</dbReference>
<dbReference type="GO" id="GO:0005198">
    <property type="term" value="F:structural molecule activity"/>
    <property type="evidence" value="ECO:0007669"/>
    <property type="project" value="UniProtKB-ARBA"/>
</dbReference>
<evidence type="ECO:0000313" key="9">
    <source>
        <dbReference type="Ensembl" id="ENSAMXP00005010405.1"/>
    </source>
</evidence>
<protein>
    <submittedName>
        <fullName evidence="9">Myomesin 1b</fullName>
    </submittedName>
</protein>
<dbReference type="Gene3D" id="2.60.40.10">
    <property type="entry name" value="Immunoglobulins"/>
    <property type="match status" value="11"/>
</dbReference>
<proteinExistence type="predicted"/>
<comment type="subcellular location">
    <subcellularLocation>
        <location evidence="1">Cytoplasm</location>
    </subcellularLocation>
</comment>
<organism evidence="9 10">
    <name type="scientific">Astyanax mexicanus</name>
    <name type="common">Blind cave fish</name>
    <name type="synonym">Astyanax fasciatus mexicanus</name>
    <dbReference type="NCBI Taxonomy" id="7994"/>
    <lineage>
        <taxon>Eukaryota</taxon>
        <taxon>Metazoa</taxon>
        <taxon>Chordata</taxon>
        <taxon>Craniata</taxon>
        <taxon>Vertebrata</taxon>
        <taxon>Euteleostomi</taxon>
        <taxon>Actinopterygii</taxon>
        <taxon>Neopterygii</taxon>
        <taxon>Teleostei</taxon>
        <taxon>Ostariophysi</taxon>
        <taxon>Characiformes</taxon>
        <taxon>Characoidei</taxon>
        <taxon>Acestrorhamphidae</taxon>
        <taxon>Acestrorhamphinae</taxon>
        <taxon>Astyanax</taxon>
    </lineage>
</organism>
<evidence type="ECO:0000256" key="4">
    <source>
        <dbReference type="ARBA" id="ARBA00022737"/>
    </source>
</evidence>
<feature type="domain" description="Fibronectin type-III" evidence="8">
    <location>
        <begin position="527"/>
        <end position="625"/>
    </location>
</feature>
<dbReference type="GO" id="GO:0055013">
    <property type="term" value="P:cardiac muscle cell development"/>
    <property type="evidence" value="ECO:0007669"/>
    <property type="project" value="UniProtKB-ARBA"/>
</dbReference>
<dbReference type="GO" id="GO:0032982">
    <property type="term" value="C:myosin filament"/>
    <property type="evidence" value="ECO:0007669"/>
    <property type="project" value="UniProtKB-KW"/>
</dbReference>
<feature type="domain" description="Ig-like" evidence="7">
    <location>
        <begin position="4"/>
        <end position="41"/>
    </location>
</feature>
<feature type="domain" description="Ig-like" evidence="7">
    <location>
        <begin position="722"/>
        <end position="815"/>
    </location>
</feature>
<dbReference type="InterPro" id="IPR013098">
    <property type="entry name" value="Ig_I-set"/>
</dbReference>
<keyword evidence="2" id="KW-0787">Thick filament</keyword>
<dbReference type="SUPFAM" id="SSF48726">
    <property type="entry name" value="Immunoglobulin"/>
    <property type="match status" value="4"/>
</dbReference>
<dbReference type="Proteomes" id="UP000694621">
    <property type="component" value="Unplaced"/>
</dbReference>
<dbReference type="Pfam" id="PF07679">
    <property type="entry name" value="I-set"/>
    <property type="match status" value="3"/>
</dbReference>
<dbReference type="CDD" id="cd00096">
    <property type="entry name" value="Ig"/>
    <property type="match status" value="1"/>
</dbReference>
<dbReference type="FunFam" id="2.60.40.10:FF:002172">
    <property type="entry name" value="Myomesin 1a (skelemin)"/>
    <property type="match status" value="2"/>
</dbReference>
<feature type="domain" description="Fibronectin type-III" evidence="8">
    <location>
        <begin position="331"/>
        <end position="425"/>
    </location>
</feature>
<dbReference type="FunFam" id="2.60.40.10:FF:000222">
    <property type="entry name" value="Myomesin 1"/>
    <property type="match status" value="1"/>
</dbReference>
<dbReference type="SUPFAM" id="SSF49265">
    <property type="entry name" value="Fibronectin type III"/>
    <property type="match status" value="3"/>
</dbReference>
<evidence type="ECO:0000256" key="5">
    <source>
        <dbReference type="ARBA" id="ARBA00023179"/>
    </source>
</evidence>
<dbReference type="PROSITE" id="PS50835">
    <property type="entry name" value="IG_LIKE"/>
    <property type="match status" value="4"/>
</dbReference>
<dbReference type="FunFam" id="2.60.40.10:FF:000029">
    <property type="entry name" value="Myomesin 1"/>
    <property type="match status" value="1"/>
</dbReference>
<feature type="domain" description="Fibronectin type-III" evidence="8">
    <location>
        <begin position="428"/>
        <end position="521"/>
    </location>
</feature>
<dbReference type="InterPro" id="IPR036179">
    <property type="entry name" value="Ig-like_dom_sf"/>
</dbReference>
<evidence type="ECO:0000313" key="10">
    <source>
        <dbReference type="Proteomes" id="UP000694621"/>
    </source>
</evidence>
<dbReference type="SMART" id="SM00408">
    <property type="entry name" value="IGc2"/>
    <property type="match status" value="4"/>
</dbReference>
<dbReference type="CDD" id="cd00063">
    <property type="entry name" value="FN3"/>
    <property type="match status" value="5"/>
</dbReference>
<dbReference type="FunFam" id="2.60.40.10:FF:000233">
    <property type="entry name" value="Myomesin 1"/>
    <property type="match status" value="1"/>
</dbReference>
<dbReference type="InterPro" id="IPR050964">
    <property type="entry name" value="Striated_Muscle_Regulatory"/>
</dbReference>
<feature type="domain" description="Ig-like" evidence="7">
    <location>
        <begin position="117"/>
        <end position="197"/>
    </location>
</feature>
<dbReference type="GO" id="GO:0045214">
    <property type="term" value="P:sarcomere organization"/>
    <property type="evidence" value="ECO:0007669"/>
    <property type="project" value="TreeGrafter"/>
</dbReference>
<feature type="domain" description="Fibronectin type-III" evidence="8">
    <location>
        <begin position="211"/>
        <end position="306"/>
    </location>
</feature>
<dbReference type="GO" id="GO:0003007">
    <property type="term" value="P:heart morphogenesis"/>
    <property type="evidence" value="ECO:0007669"/>
    <property type="project" value="UniProtKB-ARBA"/>
</dbReference>
<reference evidence="9" key="1">
    <citation type="submission" date="2025-08" db="UniProtKB">
        <authorList>
            <consortium name="Ensembl"/>
        </authorList>
    </citation>
    <scope>IDENTIFICATION</scope>
</reference>
<dbReference type="FunFam" id="2.60.40.10:FF:000179">
    <property type="entry name" value="Myomesin 2"/>
    <property type="match status" value="1"/>
</dbReference>
<dbReference type="FunFam" id="2.60.40.10:FF:000069">
    <property type="entry name" value="Alpha-protein kinase 3"/>
    <property type="match status" value="1"/>
</dbReference>
<dbReference type="FunFam" id="2.60.40.10:FF:000107">
    <property type="entry name" value="Myosin, light chain kinase a"/>
    <property type="match status" value="1"/>
</dbReference>
<dbReference type="InterPro" id="IPR003961">
    <property type="entry name" value="FN3_dom"/>
</dbReference>
<dbReference type="InterPro" id="IPR007110">
    <property type="entry name" value="Ig-like_dom"/>
</dbReference>
<dbReference type="AlphaFoldDB" id="A0A8B9HIL5"/>
<keyword evidence="3" id="KW-0963">Cytoplasm</keyword>
<feature type="domain" description="Ig-like" evidence="7">
    <location>
        <begin position="1102"/>
        <end position="1190"/>
    </location>
</feature>
<dbReference type="PANTHER" id="PTHR13817:SF16">
    <property type="entry name" value="MYOMESIN-1"/>
    <property type="match status" value="1"/>
</dbReference>
<dbReference type="FunFam" id="2.60.40.10:FF:000134">
    <property type="entry name" value="Myomesin 1"/>
    <property type="match status" value="1"/>
</dbReference>
<dbReference type="PANTHER" id="PTHR13817">
    <property type="entry name" value="TITIN"/>
    <property type="match status" value="1"/>
</dbReference>
<dbReference type="InterPro" id="IPR003598">
    <property type="entry name" value="Ig_sub2"/>
</dbReference>
<dbReference type="FunFam" id="2.60.40.10:FF:000197">
    <property type="entry name" value="Myomesin 1"/>
    <property type="match status" value="1"/>
</dbReference>
<evidence type="ECO:0000259" key="8">
    <source>
        <dbReference type="PROSITE" id="PS50853"/>
    </source>
</evidence>
<gene>
    <name evidence="9" type="primary">myom1b</name>
</gene>
<dbReference type="InterPro" id="IPR013783">
    <property type="entry name" value="Ig-like_fold"/>
</dbReference>
<evidence type="ECO:0000256" key="3">
    <source>
        <dbReference type="ARBA" id="ARBA00022490"/>
    </source>
</evidence>
<keyword evidence="5" id="KW-0514">Muscle protein</keyword>
<dbReference type="FunFam" id="2.60.40.10:FF:000192">
    <property type="entry name" value="Myomesin 1"/>
    <property type="match status" value="1"/>
</dbReference>
<dbReference type="PRINTS" id="PR00014">
    <property type="entry name" value="FNTYPEIII"/>
</dbReference>
<name>A0A8B9HIL5_ASTMX</name>
<accession>A0A8B9HIL5</accession>
<dbReference type="SMART" id="SM00409">
    <property type="entry name" value="IG"/>
    <property type="match status" value="6"/>
</dbReference>
<dbReference type="PROSITE" id="PS50853">
    <property type="entry name" value="FN3"/>
    <property type="match status" value="5"/>
</dbReference>